<name>A0ABY7CL65_9BASI</name>
<dbReference type="Proteomes" id="UP001164743">
    <property type="component" value="Chromosome 6A"/>
</dbReference>
<gene>
    <name evidence="2" type="ORF">PtA15_6A32</name>
</gene>
<evidence type="ECO:0000256" key="1">
    <source>
        <dbReference type="SAM" id="MobiDB-lite"/>
    </source>
</evidence>
<evidence type="ECO:0000313" key="2">
    <source>
        <dbReference type="EMBL" id="WAQ85404.1"/>
    </source>
</evidence>
<keyword evidence="3" id="KW-1185">Reference proteome</keyword>
<dbReference type="GeneID" id="77810908"/>
<sequence length="310" mass="33680">MPAQYHLPAIAAFLSDGGHHLDHLLLQLPGSTDSHYALPTIPHYPAQLGTASIASTSSPRVHTSAAISQSAPSLPEALSKFKRDSRFHHPRTLAMNRNGKLTHQAGGTNNSSPIRHLFNALFMDPNEIPHGLLDQVLKSQSMRSQLDLITTLQDIATRMVVVSKKARLSALRAELTVLNHSLPKGCCLGMYCSGDHCDKGDKGEKKSGGGSMEAELGVGGGGSSKRKKTCHQRIVRISPNESVVLNCANRAPFLIHVEVLEDHLDFDPNRRSNYEDLRKAIKGSAISANETADSKAPNQNIYLSHQRLLS</sequence>
<accession>A0ABY7CL65</accession>
<dbReference type="RefSeq" id="XP_053020959.1">
    <property type="nucleotide sequence ID" value="XM_053170024.1"/>
</dbReference>
<protein>
    <submittedName>
        <fullName evidence="2">Uncharacterized protein</fullName>
    </submittedName>
</protein>
<evidence type="ECO:0000313" key="3">
    <source>
        <dbReference type="Proteomes" id="UP001164743"/>
    </source>
</evidence>
<feature type="region of interest" description="Disordered" evidence="1">
    <location>
        <begin position="200"/>
        <end position="229"/>
    </location>
</feature>
<dbReference type="EMBL" id="CP110426">
    <property type="protein sequence ID" value="WAQ85404.1"/>
    <property type="molecule type" value="Genomic_DNA"/>
</dbReference>
<organism evidence="2 3">
    <name type="scientific">Puccinia triticina</name>
    <dbReference type="NCBI Taxonomy" id="208348"/>
    <lineage>
        <taxon>Eukaryota</taxon>
        <taxon>Fungi</taxon>
        <taxon>Dikarya</taxon>
        <taxon>Basidiomycota</taxon>
        <taxon>Pucciniomycotina</taxon>
        <taxon>Pucciniomycetes</taxon>
        <taxon>Pucciniales</taxon>
        <taxon>Pucciniaceae</taxon>
        <taxon>Puccinia</taxon>
    </lineage>
</organism>
<proteinExistence type="predicted"/>
<reference evidence="2" key="1">
    <citation type="submission" date="2022-10" db="EMBL/GenBank/DDBJ databases">
        <title>Puccinia triticina Genome sequencing and assembly.</title>
        <authorList>
            <person name="Li C."/>
        </authorList>
    </citation>
    <scope>NUCLEOTIDE SEQUENCE</scope>
    <source>
        <strain evidence="2">Pt15</strain>
    </source>
</reference>